<gene>
    <name evidence="1" type="ORF">SAMN05192576_1087</name>
</gene>
<dbReference type="Gene3D" id="3.40.50.300">
    <property type="entry name" value="P-loop containing nucleotide triphosphate hydrolases"/>
    <property type="match status" value="1"/>
</dbReference>
<dbReference type="OrthoDB" id="7687351at2"/>
<proteinExistence type="predicted"/>
<dbReference type="STRING" id="1005944.SAMN05192576_1087"/>
<dbReference type="Proteomes" id="UP000199004">
    <property type="component" value="Unassembled WGS sequence"/>
</dbReference>
<protein>
    <recommendedName>
        <fullName evidence="3">Sulfotransferase family protein</fullName>
    </recommendedName>
</protein>
<dbReference type="EMBL" id="FNIC01000001">
    <property type="protein sequence ID" value="SDM85055.1"/>
    <property type="molecule type" value="Genomic_DNA"/>
</dbReference>
<dbReference type="AlphaFoldDB" id="A0A1G9WLY7"/>
<name>A0A1G9WLY7_9ACTN</name>
<sequence length="218" mass="24926">MIALPSHGFVVLSMPKCASTSIVNALSGKAEVVLRGHPRLKHMNCRQFHTRMVPILRNAGYRRQDYEVVSLFREPVEWLESWWRYRSRPAVVTENPDKYTGEMTFEHFAERYVAGDQEITGKVGRPARFVALSNDLDIGVDRIFALDWPDTWQAWFTDKMDGTVKIGTANVSTERREPELTDGTRAALVDFFAPEYDIWSRLQETGEWAPDQGYVPGG</sequence>
<dbReference type="SUPFAM" id="SSF52540">
    <property type="entry name" value="P-loop containing nucleoside triphosphate hydrolases"/>
    <property type="match status" value="1"/>
</dbReference>
<dbReference type="InterPro" id="IPR027417">
    <property type="entry name" value="P-loop_NTPase"/>
</dbReference>
<keyword evidence="2" id="KW-1185">Reference proteome</keyword>
<evidence type="ECO:0000313" key="2">
    <source>
        <dbReference type="Proteomes" id="UP000199004"/>
    </source>
</evidence>
<evidence type="ECO:0008006" key="3">
    <source>
        <dbReference type="Google" id="ProtNLM"/>
    </source>
</evidence>
<organism evidence="1 2">
    <name type="scientific">Nocardioides szechwanensis</name>
    <dbReference type="NCBI Taxonomy" id="1005944"/>
    <lineage>
        <taxon>Bacteria</taxon>
        <taxon>Bacillati</taxon>
        <taxon>Actinomycetota</taxon>
        <taxon>Actinomycetes</taxon>
        <taxon>Propionibacteriales</taxon>
        <taxon>Nocardioidaceae</taxon>
        <taxon>Nocardioides</taxon>
    </lineage>
</organism>
<evidence type="ECO:0000313" key="1">
    <source>
        <dbReference type="EMBL" id="SDM85055.1"/>
    </source>
</evidence>
<dbReference type="RefSeq" id="WP_091022531.1">
    <property type="nucleotide sequence ID" value="NZ_BKAE01000002.1"/>
</dbReference>
<accession>A0A1G9WLY7</accession>
<reference evidence="1 2" key="1">
    <citation type="submission" date="2016-10" db="EMBL/GenBank/DDBJ databases">
        <authorList>
            <person name="de Groot N.N."/>
        </authorList>
    </citation>
    <scope>NUCLEOTIDE SEQUENCE [LARGE SCALE GENOMIC DNA]</scope>
    <source>
        <strain evidence="1 2">CGMCC 1.11147</strain>
    </source>
</reference>